<comment type="subcellular location">
    <subcellularLocation>
        <location evidence="1">Membrane</location>
        <topology evidence="1">Multi-pass membrane protein</topology>
    </subcellularLocation>
</comment>
<dbReference type="InterPro" id="IPR023271">
    <property type="entry name" value="Aquaporin-like"/>
</dbReference>
<keyword evidence="4 6" id="KW-0472">Membrane</keyword>
<gene>
    <name evidence="7" type="ORF">SAMN02745152_01404</name>
</gene>
<accession>A0A1T4NZI9</accession>
<comment type="similarity">
    <text evidence="5">Belongs to the FNT transporter (TC 1.A.16) family.</text>
</comment>
<dbReference type="AlphaFoldDB" id="A0A1T4NZI9"/>
<dbReference type="PANTHER" id="PTHR30520:SF6">
    <property type="entry name" value="FORMATE_NITRATE FAMILY TRANSPORTER (EUROFUNG)"/>
    <property type="match status" value="1"/>
</dbReference>
<sequence>MINEIKKAILSGILISIGGCVYMASVTAGLKWFGALLFCGGLFAICIYGFNLYTGKVGYLAYDFKDKKAWELVIVTCFFNQLITFLIGIAVGKYFPSIQEAAAKAYSAKLAAPLAKLFISGIFCGILMFLSVDTWKSGHKLGLFIYVPVFIIAGFDHSVANSFYNGAAFGPETFTLKNAAVVATVTIANGLGGWIFPLLTKSARP</sequence>
<reference evidence="7 8" key="1">
    <citation type="submission" date="2017-02" db="EMBL/GenBank/DDBJ databases">
        <authorList>
            <person name="Peterson S.W."/>
        </authorList>
    </citation>
    <scope>NUCLEOTIDE SEQUENCE [LARGE SCALE GENOMIC DNA]</scope>
    <source>
        <strain evidence="7 8">ATCC BAA-909</strain>
    </source>
</reference>
<dbReference type="PANTHER" id="PTHR30520">
    <property type="entry name" value="FORMATE TRANSPORTER-RELATED"/>
    <property type="match status" value="1"/>
</dbReference>
<dbReference type="OrthoDB" id="9786493at2"/>
<evidence type="ECO:0000256" key="6">
    <source>
        <dbReference type="SAM" id="Phobius"/>
    </source>
</evidence>
<dbReference type="InterPro" id="IPR000292">
    <property type="entry name" value="For/NO2_transpt"/>
</dbReference>
<protein>
    <submittedName>
        <fullName evidence="7">Formate/nitrite transporter FocA, FNT family</fullName>
    </submittedName>
</protein>
<dbReference type="GO" id="GO:0015499">
    <property type="term" value="F:formate transmembrane transporter activity"/>
    <property type="evidence" value="ECO:0007669"/>
    <property type="project" value="TreeGrafter"/>
</dbReference>
<name>A0A1T4NZI9_9SPIR</name>
<dbReference type="Gene3D" id="1.20.1080.10">
    <property type="entry name" value="Glycerol uptake facilitator protein"/>
    <property type="match status" value="1"/>
</dbReference>
<dbReference type="Proteomes" id="UP000190395">
    <property type="component" value="Unassembled WGS sequence"/>
</dbReference>
<dbReference type="GO" id="GO:0005886">
    <property type="term" value="C:plasma membrane"/>
    <property type="evidence" value="ECO:0007669"/>
    <property type="project" value="TreeGrafter"/>
</dbReference>
<proteinExistence type="inferred from homology"/>
<evidence type="ECO:0000256" key="2">
    <source>
        <dbReference type="ARBA" id="ARBA00022692"/>
    </source>
</evidence>
<evidence type="ECO:0000313" key="7">
    <source>
        <dbReference type="EMBL" id="SJZ84635.1"/>
    </source>
</evidence>
<keyword evidence="8" id="KW-1185">Reference proteome</keyword>
<dbReference type="GeneID" id="303367638"/>
<dbReference type="Pfam" id="PF01226">
    <property type="entry name" value="Form_Nir_trans"/>
    <property type="match status" value="1"/>
</dbReference>
<keyword evidence="3 6" id="KW-1133">Transmembrane helix</keyword>
<evidence type="ECO:0000256" key="4">
    <source>
        <dbReference type="ARBA" id="ARBA00023136"/>
    </source>
</evidence>
<feature type="transmembrane region" description="Helical" evidence="6">
    <location>
        <begin position="32"/>
        <end position="51"/>
    </location>
</feature>
<organism evidence="7 8">
    <name type="scientific">Treponema berlinense</name>
    <dbReference type="NCBI Taxonomy" id="225004"/>
    <lineage>
        <taxon>Bacteria</taxon>
        <taxon>Pseudomonadati</taxon>
        <taxon>Spirochaetota</taxon>
        <taxon>Spirochaetia</taxon>
        <taxon>Spirochaetales</taxon>
        <taxon>Treponemataceae</taxon>
        <taxon>Treponema</taxon>
    </lineage>
</organism>
<evidence type="ECO:0000313" key="8">
    <source>
        <dbReference type="Proteomes" id="UP000190395"/>
    </source>
</evidence>
<dbReference type="STRING" id="225004.SAMN02745152_01404"/>
<feature type="transmembrane region" description="Helical" evidence="6">
    <location>
        <begin position="143"/>
        <end position="160"/>
    </location>
</feature>
<keyword evidence="2 6" id="KW-0812">Transmembrane</keyword>
<feature type="transmembrane region" description="Helical" evidence="6">
    <location>
        <begin position="72"/>
        <end position="91"/>
    </location>
</feature>
<evidence type="ECO:0000256" key="5">
    <source>
        <dbReference type="ARBA" id="ARBA00049660"/>
    </source>
</evidence>
<evidence type="ECO:0000256" key="3">
    <source>
        <dbReference type="ARBA" id="ARBA00022989"/>
    </source>
</evidence>
<dbReference type="EMBL" id="FUXC01000007">
    <property type="protein sequence ID" value="SJZ84635.1"/>
    <property type="molecule type" value="Genomic_DNA"/>
</dbReference>
<dbReference type="RefSeq" id="WP_078931141.1">
    <property type="nucleotide sequence ID" value="NZ_FUXC01000007.1"/>
</dbReference>
<feature type="transmembrane region" description="Helical" evidence="6">
    <location>
        <begin position="111"/>
        <end position="131"/>
    </location>
</feature>
<feature type="transmembrane region" description="Helical" evidence="6">
    <location>
        <begin position="180"/>
        <end position="199"/>
    </location>
</feature>
<dbReference type="PROSITE" id="PS51257">
    <property type="entry name" value="PROKAR_LIPOPROTEIN"/>
    <property type="match status" value="1"/>
</dbReference>
<evidence type="ECO:0000256" key="1">
    <source>
        <dbReference type="ARBA" id="ARBA00004141"/>
    </source>
</evidence>
<feature type="transmembrane region" description="Helical" evidence="6">
    <location>
        <begin position="7"/>
        <end position="26"/>
    </location>
</feature>